<dbReference type="GO" id="GO:0016020">
    <property type="term" value="C:membrane"/>
    <property type="evidence" value="ECO:0007669"/>
    <property type="project" value="InterPro"/>
</dbReference>
<dbReference type="Proteomes" id="UP000001194">
    <property type="component" value="Unassembled WGS sequence"/>
</dbReference>
<name>B0DZJ5_LACBS</name>
<dbReference type="RefSeq" id="XP_001889397.1">
    <property type="nucleotide sequence ID" value="XM_001889362.1"/>
</dbReference>
<keyword evidence="2" id="KW-1185">Reference proteome</keyword>
<gene>
    <name evidence="1" type="ORF">LACBIDRAFT_315006</name>
</gene>
<protein>
    <submittedName>
        <fullName evidence="1">Predicted protein</fullName>
    </submittedName>
</protein>
<dbReference type="AlphaFoldDB" id="B0DZJ5"/>
<sequence>MLHCAQFAQFVSSTTSLTMNCYFQLMSLATLEFIFNLPINTYGLYLNITSRHIYP</sequence>
<evidence type="ECO:0000313" key="1">
    <source>
        <dbReference type="EMBL" id="EDQ99986.1"/>
    </source>
</evidence>
<evidence type="ECO:0000313" key="2">
    <source>
        <dbReference type="Proteomes" id="UP000001194"/>
    </source>
</evidence>
<dbReference type="EMBL" id="DS547156">
    <property type="protein sequence ID" value="EDQ99986.1"/>
    <property type="molecule type" value="Genomic_DNA"/>
</dbReference>
<organism evidence="2">
    <name type="scientific">Laccaria bicolor (strain S238N-H82 / ATCC MYA-4686)</name>
    <name type="common">Bicoloured deceiver</name>
    <name type="synonym">Laccaria laccata var. bicolor</name>
    <dbReference type="NCBI Taxonomy" id="486041"/>
    <lineage>
        <taxon>Eukaryota</taxon>
        <taxon>Fungi</taxon>
        <taxon>Dikarya</taxon>
        <taxon>Basidiomycota</taxon>
        <taxon>Agaricomycotina</taxon>
        <taxon>Agaricomycetes</taxon>
        <taxon>Agaricomycetidae</taxon>
        <taxon>Agaricales</taxon>
        <taxon>Agaricineae</taxon>
        <taxon>Hydnangiaceae</taxon>
        <taxon>Laccaria</taxon>
    </lineage>
</organism>
<dbReference type="KEGG" id="lbc:LACBIDRAFT_315006"/>
<dbReference type="GO" id="GO:0004932">
    <property type="term" value="F:mating-type factor pheromone receptor activity"/>
    <property type="evidence" value="ECO:0007669"/>
    <property type="project" value="InterPro"/>
</dbReference>
<dbReference type="OrthoDB" id="2874149at2759"/>
<accession>B0DZJ5</accession>
<dbReference type="GeneID" id="6085041"/>
<reference evidence="1 2" key="1">
    <citation type="journal article" date="2008" name="Nature">
        <title>The genome of Laccaria bicolor provides insights into mycorrhizal symbiosis.</title>
        <authorList>
            <person name="Martin F."/>
            <person name="Aerts A."/>
            <person name="Ahren D."/>
            <person name="Brun A."/>
            <person name="Danchin E.G.J."/>
            <person name="Duchaussoy F."/>
            <person name="Gibon J."/>
            <person name="Kohler A."/>
            <person name="Lindquist E."/>
            <person name="Pereda V."/>
            <person name="Salamov A."/>
            <person name="Shapiro H.J."/>
            <person name="Wuyts J."/>
            <person name="Blaudez D."/>
            <person name="Buee M."/>
            <person name="Brokstein P."/>
            <person name="Canbaeck B."/>
            <person name="Cohen D."/>
            <person name="Courty P.E."/>
            <person name="Coutinho P.M."/>
            <person name="Delaruelle C."/>
            <person name="Detter J.C."/>
            <person name="Deveau A."/>
            <person name="DiFazio S."/>
            <person name="Duplessis S."/>
            <person name="Fraissinet-Tachet L."/>
            <person name="Lucic E."/>
            <person name="Frey-Klett P."/>
            <person name="Fourrey C."/>
            <person name="Feussner I."/>
            <person name="Gay G."/>
            <person name="Grimwood J."/>
            <person name="Hoegger P.J."/>
            <person name="Jain P."/>
            <person name="Kilaru S."/>
            <person name="Labbe J."/>
            <person name="Lin Y.C."/>
            <person name="Legue V."/>
            <person name="Le Tacon F."/>
            <person name="Marmeisse R."/>
            <person name="Melayah D."/>
            <person name="Montanini B."/>
            <person name="Muratet M."/>
            <person name="Nehls U."/>
            <person name="Niculita-Hirzel H."/>
            <person name="Oudot-Le Secq M.P."/>
            <person name="Peter M."/>
            <person name="Quesneville H."/>
            <person name="Rajashekar B."/>
            <person name="Reich M."/>
            <person name="Rouhier N."/>
            <person name="Schmutz J."/>
            <person name="Yin T."/>
            <person name="Chalot M."/>
            <person name="Henrissat B."/>
            <person name="Kuees U."/>
            <person name="Lucas S."/>
            <person name="Van de Peer Y."/>
            <person name="Podila G.K."/>
            <person name="Polle A."/>
            <person name="Pukkila P.J."/>
            <person name="Richardson P.M."/>
            <person name="Rouze P."/>
            <person name="Sanders I.R."/>
            <person name="Stajich J.E."/>
            <person name="Tunlid A."/>
            <person name="Tuskan G."/>
            <person name="Grigoriev I.V."/>
        </authorList>
    </citation>
    <scope>NUCLEOTIDE SEQUENCE [LARGE SCALE GENOMIC DNA]</scope>
    <source>
        <strain evidence="2">S238N-H82 / ATCC MYA-4686</strain>
    </source>
</reference>
<dbReference type="InParanoid" id="B0DZJ5"/>
<proteinExistence type="predicted"/>
<dbReference type="HOGENOM" id="CLU_3032780_0_0_1"/>